<proteinExistence type="predicted"/>
<keyword evidence="1" id="KW-0812">Transmembrane</keyword>
<evidence type="ECO:0000313" key="2">
    <source>
        <dbReference type="EMBL" id="XCH46744.1"/>
    </source>
</evidence>
<reference evidence="2" key="1">
    <citation type="submission" date="2024-01" db="EMBL/GenBank/DDBJ databases">
        <title>The first autotrophic representatives of the genus Thermodesulfovibrio.</title>
        <authorList>
            <person name="Maltseva A.I."/>
            <person name="Elcheninov A.G."/>
            <person name="Kublanov I.V."/>
            <person name="Lebedinsky A.V."/>
            <person name="Frolov E.N."/>
        </authorList>
    </citation>
    <scope>NUCLEOTIDE SEQUENCE</scope>
    <source>
        <strain evidence="2">3907-1M</strain>
    </source>
</reference>
<dbReference type="AlphaFoldDB" id="A0AAU8GZC8"/>
<keyword evidence="1" id="KW-1133">Transmembrane helix</keyword>
<feature type="transmembrane region" description="Helical" evidence="1">
    <location>
        <begin position="7"/>
        <end position="31"/>
    </location>
</feature>
<gene>
    <name evidence="2" type="ORF">V4D30_00345</name>
</gene>
<protein>
    <submittedName>
        <fullName evidence="2">Type II secretion system protein</fullName>
    </submittedName>
</protein>
<sequence>MKRGYSVVEILIVIAIMGILAGGILSAYRFIAKENVTRHLVAKQEQDVSVLINQLLKDVDSAGFGVDIDNLCSETTISSGSLQFPSLASREERWSGCWAVLNSGNLTIQSKNFMGQDCQFPSAWYTVLDPVTKKSLCPANTGYLCNDLNNMSGIAFYATTENDYTYPQSFMVTYALNQENLPKECARGTYNLVKTIGTSRYSGYQANQPVISCVFPNGFKVRAGIQSGGSITYQDSLSNSDIQNHNLKLFRICLILQVGSAQDTPSTQPQFSSDCGGGPTIDNTWWNNTGRWYRWKVVEQDIPLRNYQ</sequence>
<name>A0AAU8GZC8_9BACT</name>
<dbReference type="EMBL" id="CP144373">
    <property type="protein sequence ID" value="XCH46744.1"/>
    <property type="molecule type" value="Genomic_DNA"/>
</dbReference>
<organism evidence="2">
    <name type="scientific">Thermodesulfovibrio autotrophicus</name>
    <dbReference type="NCBI Taxonomy" id="3118333"/>
    <lineage>
        <taxon>Bacteria</taxon>
        <taxon>Pseudomonadati</taxon>
        <taxon>Nitrospirota</taxon>
        <taxon>Thermodesulfovibrionia</taxon>
        <taxon>Thermodesulfovibrionales</taxon>
        <taxon>Thermodesulfovibrionaceae</taxon>
        <taxon>Thermodesulfovibrio</taxon>
    </lineage>
</organism>
<evidence type="ECO:0000256" key="1">
    <source>
        <dbReference type="SAM" id="Phobius"/>
    </source>
</evidence>
<dbReference type="NCBIfam" id="TIGR02532">
    <property type="entry name" value="IV_pilin_GFxxxE"/>
    <property type="match status" value="1"/>
</dbReference>
<dbReference type="Pfam" id="PF07963">
    <property type="entry name" value="N_methyl"/>
    <property type="match status" value="1"/>
</dbReference>
<dbReference type="RefSeq" id="WP_353684267.1">
    <property type="nucleotide sequence ID" value="NZ_CP144373.1"/>
</dbReference>
<keyword evidence="1" id="KW-0472">Membrane</keyword>
<dbReference type="KEGG" id="taut:V4D30_00345"/>
<accession>A0AAU8GZC8</accession>
<dbReference type="InterPro" id="IPR012902">
    <property type="entry name" value="N_methyl_site"/>
</dbReference>